<accession>C0E9B6</accession>
<protein>
    <submittedName>
        <fullName evidence="2">Uncharacterized protein</fullName>
    </submittedName>
</protein>
<reference evidence="2 3" key="1">
    <citation type="submission" date="2009-01" db="EMBL/GenBank/DDBJ databases">
        <authorList>
            <person name="Fulton L."/>
            <person name="Clifton S."/>
            <person name="Fulton B."/>
            <person name="Xu J."/>
            <person name="Minx P."/>
            <person name="Pepin K.H."/>
            <person name="Johnson M."/>
            <person name="Bhonagiri V."/>
            <person name="Nash W.E."/>
            <person name="Mardis E.R."/>
            <person name="Wilson R.K."/>
        </authorList>
    </citation>
    <scope>NUCLEOTIDE SEQUENCE [LARGE SCALE GENOMIC DNA]</scope>
    <source>
        <strain evidence="2 3">DSM 5476</strain>
    </source>
</reference>
<evidence type="ECO:0000313" key="2">
    <source>
        <dbReference type="EMBL" id="EEG31946.1"/>
    </source>
</evidence>
<keyword evidence="3" id="KW-1185">Reference proteome</keyword>
<feature type="region of interest" description="Disordered" evidence="1">
    <location>
        <begin position="16"/>
        <end position="45"/>
    </location>
</feature>
<sequence length="95" mass="10576">MATRIPAIRNQINLLKSHASPPGQPSVKARIPPTEPRVDDVTLNLPKPPADIGRFLYAENHTLGKAQKPNSDDADRKIPVALEELHDKKQREVNE</sequence>
<proteinExistence type="predicted"/>
<reference evidence="2 3" key="2">
    <citation type="submission" date="2009-02" db="EMBL/GenBank/DDBJ databases">
        <title>Draft genome sequence of Clostridium methylpentosum (DSM 5476).</title>
        <authorList>
            <person name="Sudarsanam P."/>
            <person name="Ley R."/>
            <person name="Guruge J."/>
            <person name="Turnbaugh P.J."/>
            <person name="Mahowald M."/>
            <person name="Liep D."/>
            <person name="Gordon J."/>
        </authorList>
    </citation>
    <scope>NUCLEOTIDE SEQUENCE [LARGE SCALE GENOMIC DNA]</scope>
    <source>
        <strain evidence="2 3">DSM 5476</strain>
    </source>
</reference>
<dbReference type="STRING" id="537013.CLOSTMETH_00414"/>
<gene>
    <name evidence="2" type="ORF">CLOSTMETH_00414</name>
</gene>
<name>C0E9B6_9FIRM</name>
<organism evidence="2 3">
    <name type="scientific">[Clostridium] methylpentosum DSM 5476</name>
    <dbReference type="NCBI Taxonomy" id="537013"/>
    <lineage>
        <taxon>Bacteria</taxon>
        <taxon>Bacillati</taxon>
        <taxon>Bacillota</taxon>
        <taxon>Clostridia</taxon>
        <taxon>Eubacteriales</taxon>
        <taxon>Oscillospiraceae</taxon>
        <taxon>Oscillospiraceae incertae sedis</taxon>
    </lineage>
</organism>
<dbReference type="HOGENOM" id="CLU_2367896_0_0_9"/>
<comment type="caution">
    <text evidence="2">The sequence shown here is derived from an EMBL/GenBank/DDBJ whole genome shotgun (WGS) entry which is preliminary data.</text>
</comment>
<dbReference type="AlphaFoldDB" id="C0E9B6"/>
<feature type="region of interest" description="Disordered" evidence="1">
    <location>
        <begin position="62"/>
        <end position="95"/>
    </location>
</feature>
<evidence type="ECO:0000256" key="1">
    <source>
        <dbReference type="SAM" id="MobiDB-lite"/>
    </source>
</evidence>
<dbReference type="EMBL" id="ACEC01000019">
    <property type="protein sequence ID" value="EEG31946.1"/>
    <property type="molecule type" value="Genomic_DNA"/>
</dbReference>
<feature type="compositionally biased region" description="Basic and acidic residues" evidence="1">
    <location>
        <begin position="70"/>
        <end position="95"/>
    </location>
</feature>
<dbReference type="Proteomes" id="UP000003340">
    <property type="component" value="Unassembled WGS sequence"/>
</dbReference>
<evidence type="ECO:0000313" key="3">
    <source>
        <dbReference type="Proteomes" id="UP000003340"/>
    </source>
</evidence>